<organism evidence="2 3">
    <name type="scientific">Caldisalinibacter kiritimatiensis</name>
    <dbReference type="NCBI Taxonomy" id="1304284"/>
    <lineage>
        <taxon>Bacteria</taxon>
        <taxon>Bacillati</taxon>
        <taxon>Bacillota</taxon>
        <taxon>Tissierellia</taxon>
        <taxon>Tissierellales</taxon>
        <taxon>Thermohalobacteraceae</taxon>
        <taxon>Caldisalinibacter</taxon>
    </lineage>
</organism>
<name>R1AW71_9FIRM</name>
<evidence type="ECO:0000256" key="1">
    <source>
        <dbReference type="SAM" id="Coils"/>
    </source>
</evidence>
<reference evidence="2 3" key="1">
    <citation type="journal article" date="2015" name="Geomicrobiol. J.">
        <title>Caldisalinibacter kiritimatiensis gen. nov., sp. nov., a moderately thermohalophilic thiosulfate-reducing bacterium from a hypersaline microbial mat.</title>
        <authorList>
            <person name="Ben Hania W."/>
            <person name="Joseph M."/>
            <person name="Fiebig A."/>
            <person name="Bunk B."/>
            <person name="Klenk H.-P."/>
            <person name="Fardeau M.-L."/>
            <person name="Spring S."/>
        </authorList>
    </citation>
    <scope>NUCLEOTIDE SEQUENCE [LARGE SCALE GENOMIC DNA]</scope>
    <source>
        <strain evidence="2 3">L21-TH-D2</strain>
    </source>
</reference>
<dbReference type="OrthoDB" id="9799230at2"/>
<dbReference type="STRING" id="1304284.L21TH_1063"/>
<feature type="coiled-coil region" evidence="1">
    <location>
        <begin position="312"/>
        <end position="343"/>
    </location>
</feature>
<proteinExistence type="predicted"/>
<dbReference type="EMBL" id="ARZA01000108">
    <property type="protein sequence ID" value="EOD00882.1"/>
    <property type="molecule type" value="Genomic_DNA"/>
</dbReference>
<dbReference type="AlphaFoldDB" id="R1AW71"/>
<dbReference type="InterPro" id="IPR011042">
    <property type="entry name" value="6-blade_b-propeller_TolB-like"/>
</dbReference>
<dbReference type="Gene3D" id="2.120.10.30">
    <property type="entry name" value="TolB, C-terminal domain"/>
    <property type="match status" value="1"/>
</dbReference>
<evidence type="ECO:0000313" key="3">
    <source>
        <dbReference type="Proteomes" id="UP000013378"/>
    </source>
</evidence>
<dbReference type="SUPFAM" id="SSF63829">
    <property type="entry name" value="Calcium-dependent phosphotriesterase"/>
    <property type="match status" value="1"/>
</dbReference>
<keyword evidence="3" id="KW-1185">Reference proteome</keyword>
<dbReference type="RefSeq" id="WP_006311119.1">
    <property type="nucleotide sequence ID" value="NZ_ARZA01000108.1"/>
</dbReference>
<gene>
    <name evidence="2" type="ORF">L21TH_1063</name>
</gene>
<dbReference type="eggNOG" id="ENOG50305DD">
    <property type="taxonomic scope" value="Bacteria"/>
</dbReference>
<comment type="caution">
    <text evidence="2">The sequence shown here is derived from an EMBL/GenBank/DDBJ whole genome shotgun (WGS) entry which is preliminary data.</text>
</comment>
<protein>
    <submittedName>
        <fullName evidence="2">Uncharacterized protein</fullName>
    </submittedName>
</protein>
<sequence length="350" mass="40204">MKKLISIITILIVCMSVAFLTNASHIYKNNNINLPDEAVFEKILSVDVGIGEEEIGYSPKLEGVTNEGPGSFAIDNMKNIYILDTLNKKIMVFNKGEFNYNINIDFTNYARDILYNKGNLYILDESNYIYSIDLNGKIKNIYELPDDIKAFQVKRLSINNQGNIVVHLDGYEYNINENFKSKGYSFGQDSKLISKFIDDKHIKIIENINSKKDRELEIELAENSGCVHIIGMDKKGNIYVSVEEDIPDSPLVLVEHTIRKIDLQGKQIGFARIPLEEYYNFPLRFANVTENGEVYIMALKENCVEIYKVILGKTYKSKIEDLKEKAKKEKQRIQKEKEETISIVNLKLKL</sequence>
<evidence type="ECO:0000313" key="2">
    <source>
        <dbReference type="EMBL" id="EOD00882.1"/>
    </source>
</evidence>
<keyword evidence="1" id="KW-0175">Coiled coil</keyword>
<dbReference type="Proteomes" id="UP000013378">
    <property type="component" value="Unassembled WGS sequence"/>
</dbReference>
<accession>R1AW71</accession>